<keyword evidence="1" id="KW-0472">Membrane</keyword>
<organism evidence="2">
    <name type="scientific">Satyrvirus sp</name>
    <dbReference type="NCBI Taxonomy" id="2487771"/>
    <lineage>
        <taxon>Viruses</taxon>
        <taxon>Varidnaviria</taxon>
        <taxon>Bamfordvirae</taxon>
        <taxon>Nucleocytoviricota</taxon>
        <taxon>Megaviricetes</taxon>
        <taxon>Imitervirales</taxon>
        <taxon>Mimiviridae</taxon>
        <taxon>Megamimivirinae</taxon>
    </lineage>
</organism>
<dbReference type="EMBL" id="MK072438">
    <property type="protein sequence ID" value="AYV85065.1"/>
    <property type="molecule type" value="Genomic_DNA"/>
</dbReference>
<feature type="transmembrane region" description="Helical" evidence="1">
    <location>
        <begin position="6"/>
        <end position="26"/>
    </location>
</feature>
<keyword evidence="1" id="KW-1133">Transmembrane helix</keyword>
<sequence length="151" mass="17555">MGLISYAFFAKIFGCCMLATLIWEHFGRRYNSRIRPSVMLTFLSEKFQKFFRIVGEYAAWISSYLTQIDLKDLFRTIGDIVNPAFGLIVSPLYFIYGYVMTAKTYLNKTWLIYAGSVILVAVFMAGYHKLTFYYPSLNFYGALLDNILKFK</sequence>
<feature type="transmembrane region" description="Helical" evidence="1">
    <location>
        <begin position="80"/>
        <end position="98"/>
    </location>
</feature>
<evidence type="ECO:0000256" key="1">
    <source>
        <dbReference type="SAM" id="Phobius"/>
    </source>
</evidence>
<evidence type="ECO:0000313" key="2">
    <source>
        <dbReference type="EMBL" id="AYV85065.1"/>
    </source>
</evidence>
<reference evidence="2" key="1">
    <citation type="submission" date="2018-10" db="EMBL/GenBank/DDBJ databases">
        <title>Hidden diversity of soil giant viruses.</title>
        <authorList>
            <person name="Schulz F."/>
            <person name="Alteio L."/>
            <person name="Goudeau D."/>
            <person name="Ryan E.M."/>
            <person name="Malmstrom R.R."/>
            <person name="Blanchard J."/>
            <person name="Woyke T."/>
        </authorList>
    </citation>
    <scope>NUCLEOTIDE SEQUENCE</scope>
    <source>
        <strain evidence="2">SAV1</strain>
    </source>
</reference>
<accession>A0A3G5ACW7</accession>
<proteinExistence type="predicted"/>
<name>A0A3G5ACW7_9VIRU</name>
<protein>
    <submittedName>
        <fullName evidence="2">Putative ORFan</fullName>
    </submittedName>
</protein>
<gene>
    <name evidence="2" type="ORF">Satyrvirus2_76</name>
</gene>
<keyword evidence="1" id="KW-0812">Transmembrane</keyword>
<feature type="transmembrane region" description="Helical" evidence="1">
    <location>
        <begin position="110"/>
        <end position="127"/>
    </location>
</feature>